<reference evidence="2 3" key="1">
    <citation type="submission" date="2017-09" db="EMBL/GenBank/DDBJ databases">
        <authorList>
            <person name="Lee N."/>
            <person name="Cho B.-K."/>
        </authorList>
    </citation>
    <scope>NUCLEOTIDE SEQUENCE [LARGE SCALE GENOMIC DNA]</scope>
    <source>
        <strain evidence="2 3">ATCC 39115</strain>
    </source>
</reference>
<dbReference type="PANTHER" id="PTHR43760">
    <property type="entry name" value="ENDORIBONUCLEASE-RELATED"/>
    <property type="match status" value="1"/>
</dbReference>
<dbReference type="InterPro" id="IPR019897">
    <property type="entry name" value="RidA_CS"/>
</dbReference>
<dbReference type="InterPro" id="IPR006175">
    <property type="entry name" value="YjgF/YER057c/UK114"/>
</dbReference>
<protein>
    <submittedName>
        <fullName evidence="2">RidA family protein</fullName>
    </submittedName>
</protein>
<sequence length="161" mass="16638">MPHSDSEETPSPTARLASLGLVLPAVSPPKGEYVPAVLSGHLVFVAGQVPMTGGELTTTGRLGDEVSIERGRELSRQCALAALAAVDSVAGLDRVTRVLKMTGYVSSAPGFLDQEKVVEGAGELFAEVFGAAGRPVRSVVGVADLPLGSPVEIETLFEIGR</sequence>
<gene>
    <name evidence="2" type="ORF">CP969_24515</name>
</gene>
<dbReference type="Proteomes" id="UP000327143">
    <property type="component" value="Chromosome"/>
</dbReference>
<dbReference type="EMBL" id="CP023700">
    <property type="protein sequence ID" value="QEU87488.1"/>
    <property type="molecule type" value="Genomic_DNA"/>
</dbReference>
<dbReference type="InterPro" id="IPR013813">
    <property type="entry name" value="Endoribo_LPSP/chorism_mut-like"/>
</dbReference>
<evidence type="ECO:0000313" key="2">
    <source>
        <dbReference type="EMBL" id="QEU87488.1"/>
    </source>
</evidence>
<dbReference type="RefSeq" id="WP_016824816.1">
    <property type="nucleotide sequence ID" value="NZ_CP023700.1"/>
</dbReference>
<name>A0ABX6AKB6_STRVD</name>
<dbReference type="Gene3D" id="3.30.1330.40">
    <property type="entry name" value="RutC-like"/>
    <property type="match status" value="1"/>
</dbReference>
<dbReference type="CDD" id="cd02199">
    <property type="entry name" value="YjgF_YER057c_UK114_like_1"/>
    <property type="match status" value="1"/>
</dbReference>
<organism evidence="2 3">
    <name type="scientific">Streptomyces viridosporus T7A</name>
    <dbReference type="NCBI Taxonomy" id="665577"/>
    <lineage>
        <taxon>Bacteria</taxon>
        <taxon>Bacillati</taxon>
        <taxon>Actinomycetota</taxon>
        <taxon>Actinomycetes</taxon>
        <taxon>Kitasatosporales</taxon>
        <taxon>Streptomycetaceae</taxon>
        <taxon>Streptomyces</taxon>
    </lineage>
</organism>
<evidence type="ECO:0000313" key="3">
    <source>
        <dbReference type="Proteomes" id="UP000327143"/>
    </source>
</evidence>
<keyword evidence="3" id="KW-1185">Reference proteome</keyword>
<dbReference type="SUPFAM" id="SSF55298">
    <property type="entry name" value="YjgF-like"/>
    <property type="match status" value="1"/>
</dbReference>
<dbReference type="PROSITE" id="PS01094">
    <property type="entry name" value="UPF0076"/>
    <property type="match status" value="1"/>
</dbReference>
<dbReference type="PANTHER" id="PTHR43760:SF1">
    <property type="entry name" value="ENDORIBONUCLEASE L-PSP_CHORISMATE MUTASE-LIKE DOMAIN-CONTAINING PROTEIN"/>
    <property type="match status" value="1"/>
</dbReference>
<dbReference type="Pfam" id="PF01042">
    <property type="entry name" value="Ribonuc_L-PSP"/>
    <property type="match status" value="1"/>
</dbReference>
<evidence type="ECO:0000256" key="1">
    <source>
        <dbReference type="ARBA" id="ARBA00010552"/>
    </source>
</evidence>
<proteinExistence type="inferred from homology"/>
<comment type="similarity">
    <text evidence="1">Belongs to the RutC family.</text>
</comment>
<accession>A0ABX6AKB6</accession>
<dbReference type="InterPro" id="IPR035959">
    <property type="entry name" value="RutC-like_sf"/>
</dbReference>